<sequence>MTHTDFTTLTPAQPNDERSGDTSGVVLVVGDASSPVAREDLTAFASDVADRLQLPAKVAVGRDYDVKNFAGVVLADTWLDSVSSVVLGIEAQEADMCVIDADMLYAYSIDTRCGHCGEYDDAAPVLVGNTWTTSVCAPCAAEAARVAATRTVAVAA</sequence>
<evidence type="ECO:0000313" key="3">
    <source>
        <dbReference type="Proteomes" id="UP000179935"/>
    </source>
</evidence>
<comment type="caution">
    <text evidence="2">The sequence shown here is derived from an EMBL/GenBank/DDBJ whole genome shotgun (WGS) entry which is preliminary data.</text>
</comment>
<protein>
    <submittedName>
        <fullName evidence="2">Uncharacterized protein</fullName>
    </submittedName>
</protein>
<evidence type="ECO:0000256" key="1">
    <source>
        <dbReference type="SAM" id="MobiDB-lite"/>
    </source>
</evidence>
<feature type="region of interest" description="Disordered" evidence="1">
    <location>
        <begin position="1"/>
        <end position="23"/>
    </location>
</feature>
<proteinExistence type="predicted"/>
<feature type="compositionally biased region" description="Polar residues" evidence="1">
    <location>
        <begin position="1"/>
        <end position="13"/>
    </location>
</feature>
<accession>A0A1S2PBA5</accession>
<dbReference type="RefSeq" id="WP_071367185.1">
    <property type="nucleotide sequence ID" value="NZ_MLYP01000043.1"/>
</dbReference>
<reference evidence="2 3" key="1">
    <citation type="submission" date="2016-10" db="EMBL/GenBank/DDBJ databases">
        <title>Genome sequence of Streptomyces sp. MUSC 93.</title>
        <authorList>
            <person name="Lee L.-H."/>
            <person name="Ser H.-L."/>
            <person name="Law J.W.-F."/>
        </authorList>
    </citation>
    <scope>NUCLEOTIDE SEQUENCE [LARGE SCALE GENOMIC DNA]</scope>
    <source>
        <strain evidence="2 3">MUSC 93</strain>
    </source>
</reference>
<name>A0A1S2PBA5_9ACTN</name>
<dbReference type="AlphaFoldDB" id="A0A1S2PBA5"/>
<dbReference type="Proteomes" id="UP000179935">
    <property type="component" value="Unassembled WGS sequence"/>
</dbReference>
<dbReference type="EMBL" id="MLYP01000043">
    <property type="protein sequence ID" value="OIJ90892.1"/>
    <property type="molecule type" value="Genomic_DNA"/>
</dbReference>
<evidence type="ECO:0000313" key="2">
    <source>
        <dbReference type="EMBL" id="OIJ90892.1"/>
    </source>
</evidence>
<keyword evidence="3" id="KW-1185">Reference proteome</keyword>
<organism evidence="2 3">
    <name type="scientific">Streptomyces colonosanans</name>
    <dbReference type="NCBI Taxonomy" id="1428652"/>
    <lineage>
        <taxon>Bacteria</taxon>
        <taxon>Bacillati</taxon>
        <taxon>Actinomycetota</taxon>
        <taxon>Actinomycetes</taxon>
        <taxon>Kitasatosporales</taxon>
        <taxon>Streptomycetaceae</taxon>
        <taxon>Streptomyces</taxon>
    </lineage>
</organism>
<gene>
    <name evidence="2" type="ORF">BIV24_17080</name>
</gene>